<dbReference type="Pfam" id="PF01408">
    <property type="entry name" value="GFO_IDH_MocA"/>
    <property type="match status" value="1"/>
</dbReference>
<dbReference type="RefSeq" id="WP_239677961.1">
    <property type="nucleotide sequence ID" value="NZ_CP070499.1"/>
</dbReference>
<evidence type="ECO:0000259" key="2">
    <source>
        <dbReference type="Pfam" id="PF01408"/>
    </source>
</evidence>
<gene>
    <name evidence="4" type="ORF">JQS43_05395</name>
</gene>
<evidence type="ECO:0000313" key="5">
    <source>
        <dbReference type="Proteomes" id="UP000662857"/>
    </source>
</evidence>
<reference evidence="4" key="1">
    <citation type="submission" date="2021-02" db="EMBL/GenBank/DDBJ databases">
        <title>Natrosporangium hydrolyticum gen. nov., sp. nov, a haloalkaliphilic actinobacterium from a soda solonchak soil.</title>
        <authorList>
            <person name="Sorokin D.Y."/>
            <person name="Khijniak T.V."/>
            <person name="Zakharycheva A.P."/>
            <person name="Boueva O.V."/>
            <person name="Ariskina E.V."/>
            <person name="Hahnke R.L."/>
            <person name="Bunk B."/>
            <person name="Sproer C."/>
            <person name="Schumann P."/>
            <person name="Evtushenko L.I."/>
            <person name="Kublanov I.V."/>
        </authorList>
    </citation>
    <scope>NUCLEOTIDE SEQUENCE</scope>
    <source>
        <strain evidence="4">DSM 106523</strain>
    </source>
</reference>
<dbReference type="PANTHER" id="PTHR43818:SF11">
    <property type="entry name" value="BCDNA.GH03377"/>
    <property type="match status" value="1"/>
</dbReference>
<organism evidence="4 5">
    <name type="scientific">Natronosporangium hydrolyticum</name>
    <dbReference type="NCBI Taxonomy" id="2811111"/>
    <lineage>
        <taxon>Bacteria</taxon>
        <taxon>Bacillati</taxon>
        <taxon>Actinomycetota</taxon>
        <taxon>Actinomycetes</taxon>
        <taxon>Micromonosporales</taxon>
        <taxon>Micromonosporaceae</taxon>
        <taxon>Natronosporangium</taxon>
    </lineage>
</organism>
<evidence type="ECO:0000259" key="3">
    <source>
        <dbReference type="Pfam" id="PF22725"/>
    </source>
</evidence>
<dbReference type="EMBL" id="CP070499">
    <property type="protein sequence ID" value="QSB15774.1"/>
    <property type="molecule type" value="Genomic_DNA"/>
</dbReference>
<dbReference type="InterPro" id="IPR000683">
    <property type="entry name" value="Gfo/Idh/MocA-like_OxRdtase_N"/>
</dbReference>
<protein>
    <submittedName>
        <fullName evidence="4">Gfo/Idh/MocA family oxidoreductase</fullName>
    </submittedName>
</protein>
<dbReference type="InterPro" id="IPR036291">
    <property type="entry name" value="NAD(P)-bd_dom_sf"/>
</dbReference>
<dbReference type="GO" id="GO:0000166">
    <property type="term" value="F:nucleotide binding"/>
    <property type="evidence" value="ECO:0007669"/>
    <property type="project" value="InterPro"/>
</dbReference>
<evidence type="ECO:0000313" key="4">
    <source>
        <dbReference type="EMBL" id="QSB15774.1"/>
    </source>
</evidence>
<dbReference type="InterPro" id="IPR055170">
    <property type="entry name" value="GFO_IDH_MocA-like_dom"/>
</dbReference>
<accession>A0A895YD93</accession>
<feature type="domain" description="Gfo/Idh/MocA-like oxidoreductase N-terminal" evidence="2">
    <location>
        <begin position="8"/>
        <end position="129"/>
    </location>
</feature>
<dbReference type="SUPFAM" id="SSF55347">
    <property type="entry name" value="Glyceraldehyde-3-phosphate dehydrogenase-like, C-terminal domain"/>
    <property type="match status" value="1"/>
</dbReference>
<dbReference type="InterPro" id="IPR050463">
    <property type="entry name" value="Gfo/Idh/MocA_oxidrdct_glycsds"/>
</dbReference>
<dbReference type="Gene3D" id="3.30.360.10">
    <property type="entry name" value="Dihydrodipicolinate Reductase, domain 2"/>
    <property type="match status" value="1"/>
</dbReference>
<dbReference type="SUPFAM" id="SSF51735">
    <property type="entry name" value="NAD(P)-binding Rossmann-fold domains"/>
    <property type="match status" value="1"/>
</dbReference>
<dbReference type="PANTHER" id="PTHR43818">
    <property type="entry name" value="BCDNA.GH03377"/>
    <property type="match status" value="1"/>
</dbReference>
<dbReference type="KEGG" id="nhy:JQS43_05395"/>
<feature type="domain" description="GFO/IDH/MocA-like oxidoreductase" evidence="3">
    <location>
        <begin position="139"/>
        <end position="268"/>
    </location>
</feature>
<proteinExistence type="predicted"/>
<dbReference type="Gene3D" id="3.40.50.720">
    <property type="entry name" value="NAD(P)-binding Rossmann-like Domain"/>
    <property type="match status" value="1"/>
</dbReference>
<evidence type="ECO:0000256" key="1">
    <source>
        <dbReference type="ARBA" id="ARBA00023002"/>
    </source>
</evidence>
<sequence>MNDDSPPRAALIGADGYGRWHRRVLAELADAGEITAVGLCDPADIVPAPDAPIPPGARLFRDYRRLLAETRPAVVVIATPPHTHVEIAAAAAEAGADLLLEKPPVTSYSEHVALAAVLAATGSVAQVGFQALGSAALAELTAALASGAYGRVTGVSAVGAWQRPDSYYRRAPWAGRRRLAGRPVLDGALANPFAHALMQCLAVAEQVGGGPPQITDLALERYCARPIEVDDTAVLRAELDGGLPMVVAVTLCADQHLAGEVIVHTERGPAVLRYTEDRLQLPGESTPRPVPGRTGLLANLLAHRSTGTPLLAPLARTEPFTVLISAITGAPPPQPLAPSAVAAQGEGDDRVVMVPGVSAVMQTAAEQLALPSELGVGWATTPTHCNISAYRQP</sequence>
<keyword evidence="5" id="KW-1185">Reference proteome</keyword>
<dbReference type="GO" id="GO:0016491">
    <property type="term" value="F:oxidoreductase activity"/>
    <property type="evidence" value="ECO:0007669"/>
    <property type="project" value="UniProtKB-KW"/>
</dbReference>
<dbReference type="AlphaFoldDB" id="A0A895YD93"/>
<dbReference type="Pfam" id="PF22725">
    <property type="entry name" value="GFO_IDH_MocA_C3"/>
    <property type="match status" value="1"/>
</dbReference>
<dbReference type="Proteomes" id="UP000662857">
    <property type="component" value="Chromosome"/>
</dbReference>
<keyword evidence="1" id="KW-0560">Oxidoreductase</keyword>
<name>A0A895YD93_9ACTN</name>